<accession>I8AHA1</accession>
<dbReference type="STRING" id="1196324.A374_14020"/>
<keyword evidence="3" id="KW-1185">Reference proteome</keyword>
<name>I8AHA1_9BACL</name>
<dbReference type="AlphaFoldDB" id="I8AHA1"/>
<evidence type="ECO:0000313" key="3">
    <source>
        <dbReference type="Proteomes" id="UP000004080"/>
    </source>
</evidence>
<dbReference type="PATRIC" id="fig|1196324.3.peg.2867"/>
<dbReference type="SUPFAM" id="SSF53850">
    <property type="entry name" value="Periplasmic binding protein-like II"/>
    <property type="match status" value="1"/>
</dbReference>
<dbReference type="PANTHER" id="PTHR30006">
    <property type="entry name" value="THIAMINE-BINDING PERIPLASMIC PROTEIN-RELATED"/>
    <property type="match status" value="1"/>
</dbReference>
<dbReference type="OrthoDB" id="179400at2"/>
<dbReference type="Pfam" id="PF13343">
    <property type="entry name" value="SBP_bac_6"/>
    <property type="match status" value="1"/>
</dbReference>
<dbReference type="GO" id="GO:0015888">
    <property type="term" value="P:thiamine transport"/>
    <property type="evidence" value="ECO:0007669"/>
    <property type="project" value="TreeGrafter"/>
</dbReference>
<sequence length="335" mass="37925">MKRIFFVLLLFLGGTEDFNVRQLHELLDMEVPNLTNHHVVAYIAAREEVGESLLSSFCKRTGCTYEFVRLPTEELVRKVREERHHPKADIVIGGPLDAHQLLKKEELSMPVMMKDESFTSQTSSSDPDHYWYGYELEQLAIAVNETSWKKAFGNAPLPKTWEDLLDKRLKGKIVLPNPHISGTGVQILQAIAKDMGGKDGVNYLKHFLNNVGYWTANGYSPAEFVASGEYLVGINFLGDQKMLRERQFPMKSNVINKNMYSVNAISKLRDAPHGAVGDLFLAYCLSKPATEILGKVSFGIPVSHRSQQQLLRSIKSGSTQHYKQVLQAYNHYRKP</sequence>
<evidence type="ECO:0000313" key="2">
    <source>
        <dbReference type="EMBL" id="EIT84814.1"/>
    </source>
</evidence>
<dbReference type="RefSeq" id="WP_007202882.1">
    <property type="nucleotide sequence ID" value="NZ_AKKV01000030.1"/>
</dbReference>
<keyword evidence="1" id="KW-0732">Signal</keyword>
<dbReference type="Gene3D" id="3.40.190.10">
    <property type="entry name" value="Periplasmic binding protein-like II"/>
    <property type="match status" value="2"/>
</dbReference>
<organism evidence="2 3">
    <name type="scientific">Fictibacillus macauensis ZFHKF-1</name>
    <dbReference type="NCBI Taxonomy" id="1196324"/>
    <lineage>
        <taxon>Bacteria</taxon>
        <taxon>Bacillati</taxon>
        <taxon>Bacillota</taxon>
        <taxon>Bacilli</taxon>
        <taxon>Bacillales</taxon>
        <taxon>Fictibacillaceae</taxon>
        <taxon>Fictibacillus</taxon>
    </lineage>
</organism>
<dbReference type="GO" id="GO:0030976">
    <property type="term" value="F:thiamine pyrophosphate binding"/>
    <property type="evidence" value="ECO:0007669"/>
    <property type="project" value="TreeGrafter"/>
</dbReference>
<reference evidence="2 3" key="1">
    <citation type="journal article" date="2012" name="J. Bacteriol.">
        <title>Genome of Bacillus macauensis ZFHKF-1, a Long-Chain-Forming Bacterium.</title>
        <authorList>
            <person name="Cai L."/>
            <person name="Zhang T."/>
        </authorList>
    </citation>
    <scope>NUCLEOTIDE SEQUENCE [LARGE SCALE GENOMIC DNA]</scope>
    <source>
        <strain evidence="2 3">ZFHKF-1</strain>
    </source>
</reference>
<gene>
    <name evidence="2" type="ORF">A374_14020</name>
</gene>
<dbReference type="eggNOG" id="COG1840">
    <property type="taxonomic scope" value="Bacteria"/>
</dbReference>
<protein>
    <submittedName>
        <fullName evidence="2">ABC transporter, substrate-binding protein</fullName>
    </submittedName>
</protein>
<proteinExistence type="predicted"/>
<comment type="caution">
    <text evidence="2">The sequence shown here is derived from an EMBL/GenBank/DDBJ whole genome shotgun (WGS) entry which is preliminary data.</text>
</comment>
<dbReference type="PANTHER" id="PTHR30006:SF2">
    <property type="entry name" value="ABC TRANSPORTER SUBSTRATE-BINDING PROTEIN"/>
    <property type="match status" value="1"/>
</dbReference>
<evidence type="ECO:0000256" key="1">
    <source>
        <dbReference type="ARBA" id="ARBA00022729"/>
    </source>
</evidence>
<dbReference type="Proteomes" id="UP000004080">
    <property type="component" value="Unassembled WGS sequence"/>
</dbReference>
<dbReference type="GO" id="GO:0030288">
    <property type="term" value="C:outer membrane-bounded periplasmic space"/>
    <property type="evidence" value="ECO:0007669"/>
    <property type="project" value="TreeGrafter"/>
</dbReference>
<dbReference type="EMBL" id="AKKV01000030">
    <property type="protein sequence ID" value="EIT84814.1"/>
    <property type="molecule type" value="Genomic_DNA"/>
</dbReference>
<dbReference type="GO" id="GO:0030975">
    <property type="term" value="F:thiamine binding"/>
    <property type="evidence" value="ECO:0007669"/>
    <property type="project" value="TreeGrafter"/>
</dbReference>